<dbReference type="Gene3D" id="1.10.3110.10">
    <property type="entry name" value="protoporphyrinogen ix oxidase, domain 3"/>
    <property type="match status" value="1"/>
</dbReference>
<dbReference type="InterPro" id="IPR036188">
    <property type="entry name" value="FAD/NAD-bd_sf"/>
</dbReference>
<sequence length="479" mass="50376">MSHVVVVGAGIGGLTAAYFAIKAGHSVTVLEASSRVGGAVQFQVVETSEGPLGADVGAEAYASRSRLVEELMKDLGLANRLVSPNPAGSWLYLPEIGAVPAPKLGMWGIPGDPHAAEVVAALGPEAAARAAQELDLPMDTWAKRRAAGESITVGELVADRFGPTVLERLVAPVVSGVHSADPYGIDIDTIAPGLIEKSIEYGSVAKAIAALRAAAPPGAAVKSLRGGMQKLVDALTAYVQTHGQLRLRSNVVALDARARTVHVEYGDLVQADHIVLALDAPTAHDVVSTITPFERPALLERPDYGAGVGLVMLALDSPALDAHPRGTGMLVSPSVTDVVAKAATHVTAKWGWARDVVTRLSQHRHIVRLSYGRITDPSDGSAPGYATPEDALSDIAFTDLATLFDLPEQYVLDNIVGADVARWRDAMPLTTPQNVQRIDAVRQAVEHFDWLHVTGAWFAGTGIAAITQHSSALSINRLQ</sequence>
<evidence type="ECO:0000256" key="9">
    <source>
        <dbReference type="ARBA" id="ARBA00022827"/>
    </source>
</evidence>
<evidence type="ECO:0000256" key="10">
    <source>
        <dbReference type="ARBA" id="ARBA00023002"/>
    </source>
</evidence>
<keyword evidence="9 12" id="KW-0274">FAD</keyword>
<gene>
    <name evidence="14" type="primary">hemG</name>
    <name evidence="14" type="ORF">GCM10009720_02640</name>
</gene>
<comment type="cofactor">
    <cofactor evidence="2 12">
        <name>FAD</name>
        <dbReference type="ChEBI" id="CHEBI:57692"/>
    </cofactor>
</comment>
<dbReference type="SUPFAM" id="SSF51905">
    <property type="entry name" value="FAD/NAD(P)-binding domain"/>
    <property type="match status" value="1"/>
</dbReference>
<comment type="pathway">
    <text evidence="4 12">Porphyrin-containing compound metabolism; protoheme biosynthesis.</text>
</comment>
<dbReference type="SUPFAM" id="SSF54373">
    <property type="entry name" value="FAD-linked reductases, C-terminal domain"/>
    <property type="match status" value="1"/>
</dbReference>
<evidence type="ECO:0000256" key="7">
    <source>
        <dbReference type="ARBA" id="ARBA00019046"/>
    </source>
</evidence>
<evidence type="ECO:0000256" key="2">
    <source>
        <dbReference type="ARBA" id="ARBA00001974"/>
    </source>
</evidence>
<dbReference type="InterPro" id="IPR004572">
    <property type="entry name" value="Protoporphyrinogen_oxidase"/>
</dbReference>
<dbReference type="EMBL" id="BAAAMN010000005">
    <property type="protein sequence ID" value="GAA2026446.1"/>
    <property type="molecule type" value="Genomic_DNA"/>
</dbReference>
<dbReference type="EC" id="1.3.3.15" evidence="6 12"/>
<dbReference type="InterPro" id="IPR050464">
    <property type="entry name" value="Zeta_carotene_desat/Oxidored"/>
</dbReference>
<comment type="caution">
    <text evidence="14">The sequence shown here is derived from an EMBL/GenBank/DDBJ whole genome shotgun (WGS) entry which is preliminary data.</text>
</comment>
<protein>
    <recommendedName>
        <fullName evidence="7 12">Coproporphyrinogen III oxidase</fullName>
        <ecNumber evidence="6 12">1.3.3.15</ecNumber>
    </recommendedName>
</protein>
<feature type="domain" description="Amine oxidase" evidence="13">
    <location>
        <begin position="11"/>
        <end position="322"/>
    </location>
</feature>
<reference evidence="14 15" key="1">
    <citation type="journal article" date="2019" name="Int. J. Syst. Evol. Microbiol.">
        <title>The Global Catalogue of Microorganisms (GCM) 10K type strain sequencing project: providing services to taxonomists for standard genome sequencing and annotation.</title>
        <authorList>
            <consortium name="The Broad Institute Genomics Platform"/>
            <consortium name="The Broad Institute Genome Sequencing Center for Infectious Disease"/>
            <person name="Wu L."/>
            <person name="Ma J."/>
        </authorList>
    </citation>
    <scope>NUCLEOTIDE SEQUENCE [LARGE SCALE GENOMIC DNA]</scope>
    <source>
        <strain evidence="14 15">JCM 13595</strain>
    </source>
</reference>
<evidence type="ECO:0000256" key="8">
    <source>
        <dbReference type="ARBA" id="ARBA00022630"/>
    </source>
</evidence>
<evidence type="ECO:0000256" key="4">
    <source>
        <dbReference type="ARBA" id="ARBA00004744"/>
    </source>
</evidence>
<evidence type="ECO:0000256" key="1">
    <source>
        <dbReference type="ARBA" id="ARBA00001755"/>
    </source>
</evidence>
<evidence type="ECO:0000256" key="5">
    <source>
        <dbReference type="ARBA" id="ARBA00008310"/>
    </source>
</evidence>
<evidence type="ECO:0000256" key="12">
    <source>
        <dbReference type="RuleBase" id="RU364052"/>
    </source>
</evidence>
<evidence type="ECO:0000256" key="3">
    <source>
        <dbReference type="ARBA" id="ARBA00002185"/>
    </source>
</evidence>
<evidence type="ECO:0000256" key="11">
    <source>
        <dbReference type="ARBA" id="ARBA00023133"/>
    </source>
</evidence>
<keyword evidence="11 12" id="KW-0350">Heme biosynthesis</keyword>
<evidence type="ECO:0000313" key="14">
    <source>
        <dbReference type="EMBL" id="GAA2026446.1"/>
    </source>
</evidence>
<dbReference type="InterPro" id="IPR002937">
    <property type="entry name" value="Amino_oxidase"/>
</dbReference>
<dbReference type="PANTHER" id="PTHR42923:SF3">
    <property type="entry name" value="PROTOPORPHYRINOGEN OXIDASE"/>
    <property type="match status" value="1"/>
</dbReference>
<comment type="subcellular location">
    <subcellularLocation>
        <location evidence="12">Cytoplasm</location>
    </subcellularLocation>
</comment>
<keyword evidence="15" id="KW-1185">Reference proteome</keyword>
<dbReference type="PANTHER" id="PTHR42923">
    <property type="entry name" value="PROTOPORPHYRINOGEN OXIDASE"/>
    <property type="match status" value="1"/>
</dbReference>
<evidence type="ECO:0000256" key="6">
    <source>
        <dbReference type="ARBA" id="ARBA00012402"/>
    </source>
</evidence>
<keyword evidence="8 12" id="KW-0285">Flavoprotein</keyword>
<dbReference type="NCBIfam" id="TIGR00562">
    <property type="entry name" value="proto_IX_ox"/>
    <property type="match status" value="1"/>
</dbReference>
<proteinExistence type="inferred from homology"/>
<dbReference type="Gene3D" id="3.90.660.20">
    <property type="entry name" value="Protoporphyrinogen oxidase, mitochondrial, domain 2"/>
    <property type="match status" value="1"/>
</dbReference>
<organism evidence="14 15">
    <name type="scientific">Yaniella flava</name>
    <dbReference type="NCBI Taxonomy" id="287930"/>
    <lineage>
        <taxon>Bacteria</taxon>
        <taxon>Bacillati</taxon>
        <taxon>Actinomycetota</taxon>
        <taxon>Actinomycetes</taxon>
        <taxon>Micrococcales</taxon>
        <taxon>Micrococcaceae</taxon>
        <taxon>Yaniella</taxon>
    </lineage>
</organism>
<evidence type="ECO:0000259" key="13">
    <source>
        <dbReference type="Pfam" id="PF01593"/>
    </source>
</evidence>
<dbReference type="Proteomes" id="UP001501461">
    <property type="component" value="Unassembled WGS sequence"/>
</dbReference>
<accession>A0ABN2U074</accession>
<name>A0ABN2U074_9MICC</name>
<evidence type="ECO:0000313" key="15">
    <source>
        <dbReference type="Proteomes" id="UP001501461"/>
    </source>
</evidence>
<comment type="similarity">
    <text evidence="5 12">Belongs to the protoporphyrinogen/coproporphyrinogen oxidase family. Coproporphyrinogen III oxidase subfamily.</text>
</comment>
<keyword evidence="12" id="KW-0963">Cytoplasm</keyword>
<dbReference type="RefSeq" id="WP_343955795.1">
    <property type="nucleotide sequence ID" value="NZ_BAAAMN010000005.1"/>
</dbReference>
<dbReference type="Gene3D" id="3.50.50.60">
    <property type="entry name" value="FAD/NAD(P)-binding domain"/>
    <property type="match status" value="1"/>
</dbReference>
<keyword evidence="10 12" id="KW-0560">Oxidoreductase</keyword>
<comment type="function">
    <text evidence="3 12">Involved in coproporphyrin-dependent heme b biosynthesis. Catalyzes the oxidation of coproporphyrinogen III to coproporphyrin III.</text>
</comment>
<dbReference type="Pfam" id="PF01593">
    <property type="entry name" value="Amino_oxidase"/>
    <property type="match status" value="1"/>
</dbReference>
<comment type="catalytic activity">
    <reaction evidence="1">
        <text>coproporphyrinogen III + 3 O2 = coproporphyrin III + 3 H2O2</text>
        <dbReference type="Rhea" id="RHEA:43436"/>
        <dbReference type="ChEBI" id="CHEBI:15379"/>
        <dbReference type="ChEBI" id="CHEBI:16240"/>
        <dbReference type="ChEBI" id="CHEBI:57309"/>
        <dbReference type="ChEBI" id="CHEBI:131725"/>
        <dbReference type="EC" id="1.3.3.15"/>
    </reaction>
    <physiologicalReaction direction="left-to-right" evidence="1">
        <dbReference type="Rhea" id="RHEA:43437"/>
    </physiologicalReaction>
</comment>